<sequence length="1433" mass="162100">MIVTGAEAASLVSAIRNEIIDEIELAFTNEIDIKHRGNYWSVLNCAAYYGKVSIVTLLLKNGKLIKKTDLDASLHIAAENGHTTVVELLLKHGANIDSMNARYHTPLFLAVDYCNTDVVSLLIRMGADTSVTNDFQDTLLHRAVRKNSKEITLLLLNNGANKEMRNKDGMTPLLIAVKYNYEDIVNILIEAVANLNACDNFDNTSLHMACEEGFLSIVKLLLDAGADINLQNATGWSPLLYATYYNRECVVKLLLDRGADITITDNSRNTVLHICVKNRCKFLIALLLQSGADVNSRNINGSDIFDLTKTDLSKIKFLIRLILYLNINTPIPERHNRGYFLKFWDACKSELEQMEKCKIAESNLSYRQLLLERNKTKLIGYLHNANIVSELDTLDYKKKFPIYERYFTEKINKGKFMLRLYYKADEVVKHIIPDMPIEVWRIIYNYLSYDDLAKLIGWNDKKLSREYFASFGFYEYQCYDSATPVLIMIVTGAKARSLLRAIQNGIIDKIKSAYEKEINIKCYGSCRSVLNWATYFGKVSIVRKLLKNKKLIKKTDLDTSLHIAALERYTTLVKLLLKHGANIEFENDNGETPLLLAIKSNKGYNDSVDSLVNILIENKANVNARDNDLNTSLHMACEMGLYSIAELLLDAGADINLQNGTCWTPLFCATYYNRECVVKLLLHRGADVTITDESRNTALHICVKCGEVAVIELLLQNGADVNSRNEDGYDIFDLVNIIFEKNIADAKPLIRSIMYSNINITIPERHNSGDFSRFWDACKSELELMKACKIADSNISYRQLLLQRNKSKLATFLSNADITSELSTLDYKKKFPIYENYITENINKGEFRLRLYNEVDKIMITISPFLPIVVRRKIYNYVSNIDLAEFSWVWQSLQRITSVLNWATHFGKDYIVRKLLKNKKLIKNTDLDTSLHIAALEGYTTLVKLLIKHGADIEFENDDGETPLLLAIKSNEGYNLKDVDSLVNILIENEADVNASDNGLNTSLHMACQMGLCSIVELLLDAGADINLQNGTGWTPLFCAAYYNRLCIVKLLLHRGADVTITDDESGDTALHMCVKCDKVAVTELLLQNGADVTSRNEDGYDIFDLVNNVFETNITNGKKLVRSILYSNINTPIPERHNSGNFSRFWDACKSELELMKACKIAESNISYNQLLLERNNSKLAAFLSNADIVSELSTLDYKKKFPIYEDYIAKNISKGERRLHVYYEADQIMNNFSPFLPIMIMIVTGAKARYLLRAIQNGIIDKIKLAYEKEINIECYGSCRSVLNWTTYFGKVSIVRKLLKNKKLIKKTDLDTSLHIAALEGYTTLVKLLLKHGANIEFENDDGETPLLLAIKSNDGYNLKDVDSIVNILIENEADVNARDNGLNTSLHMACEMGLCSIAELLLDAGADINLQNGTGWTPLFCAAYYDRVLL</sequence>
<dbReference type="GO" id="GO:0031436">
    <property type="term" value="C:BRCA1-BARD1 complex"/>
    <property type="evidence" value="ECO:0007669"/>
    <property type="project" value="TreeGrafter"/>
</dbReference>
<feature type="repeat" description="ANK" evidence="3">
    <location>
        <begin position="1032"/>
        <end position="1064"/>
    </location>
</feature>
<dbReference type="InParanoid" id="A0A6P7F6P5"/>
<dbReference type="Pfam" id="PF00023">
    <property type="entry name" value="Ank"/>
    <property type="match status" value="5"/>
</dbReference>
<dbReference type="Pfam" id="PF12796">
    <property type="entry name" value="Ank_2"/>
    <property type="match status" value="6"/>
</dbReference>
<dbReference type="PANTHER" id="PTHR24171">
    <property type="entry name" value="ANKYRIN REPEAT DOMAIN-CONTAINING PROTEIN 39-RELATED"/>
    <property type="match status" value="1"/>
</dbReference>
<evidence type="ECO:0000313" key="4">
    <source>
        <dbReference type="EnsemblMetazoa" id="XP_028131424.1"/>
    </source>
</evidence>
<gene>
    <name evidence="6" type="primary">LOC114327120</name>
</gene>
<protein>
    <submittedName>
        <fullName evidence="6">Ankyrin-3-like</fullName>
    </submittedName>
</protein>
<reference evidence="4" key="2">
    <citation type="submission" date="2025-05" db="UniProtKB">
        <authorList>
            <consortium name="EnsemblMetazoa"/>
        </authorList>
    </citation>
    <scope>IDENTIFICATION</scope>
</reference>
<evidence type="ECO:0000313" key="5">
    <source>
        <dbReference type="Proteomes" id="UP001652700"/>
    </source>
</evidence>
<feature type="repeat" description="ANK" evidence="3">
    <location>
        <begin position="999"/>
        <end position="1031"/>
    </location>
</feature>
<dbReference type="PRINTS" id="PR01415">
    <property type="entry name" value="ANKYRIN"/>
</dbReference>
<keyword evidence="2 3" id="KW-0040">ANK repeat</keyword>
<feature type="repeat" description="ANK" evidence="3">
    <location>
        <begin position="135"/>
        <end position="167"/>
    </location>
</feature>
<reference evidence="6" key="1">
    <citation type="submission" date="2025-04" db="UniProtKB">
        <authorList>
            <consortium name="RefSeq"/>
        </authorList>
    </citation>
    <scope>IDENTIFICATION</scope>
    <source>
        <tissue evidence="6">Whole insect</tissue>
    </source>
</reference>
<feature type="repeat" description="ANK" evidence="3">
    <location>
        <begin position="234"/>
        <end position="266"/>
    </location>
</feature>
<evidence type="ECO:0000256" key="1">
    <source>
        <dbReference type="ARBA" id="ARBA00022737"/>
    </source>
</evidence>
<dbReference type="SMART" id="SM00248">
    <property type="entry name" value="ANK"/>
    <property type="match status" value="24"/>
</dbReference>
<feature type="repeat" description="ANK" evidence="3">
    <location>
        <begin position="628"/>
        <end position="660"/>
    </location>
</feature>
<feature type="repeat" description="ANK" evidence="3">
    <location>
        <begin position="102"/>
        <end position="134"/>
    </location>
</feature>
<feature type="repeat" description="ANK" evidence="3">
    <location>
        <begin position="694"/>
        <end position="726"/>
    </location>
</feature>
<feature type="repeat" description="ANK" evidence="3">
    <location>
        <begin position="267"/>
        <end position="299"/>
    </location>
</feature>
<feature type="repeat" description="ANK" evidence="3">
    <location>
        <begin position="661"/>
        <end position="693"/>
    </location>
</feature>
<dbReference type="SUPFAM" id="SSF48403">
    <property type="entry name" value="Ankyrin repeat"/>
    <property type="match status" value="4"/>
</dbReference>
<dbReference type="InterPro" id="IPR036770">
    <property type="entry name" value="Ankyrin_rpt-contain_sf"/>
</dbReference>
<feature type="repeat" description="ANK" evidence="3">
    <location>
        <begin position="589"/>
        <end position="627"/>
    </location>
</feature>
<dbReference type="KEGG" id="dvv:114327120"/>
<dbReference type="RefSeq" id="XP_028131424.1">
    <property type="nucleotide sequence ID" value="XM_028275623.1"/>
</dbReference>
<keyword evidence="5" id="KW-1185">Reference proteome</keyword>
<dbReference type="GeneID" id="114327120"/>
<dbReference type="GO" id="GO:0070531">
    <property type="term" value="C:BRCA1-A complex"/>
    <property type="evidence" value="ECO:0007669"/>
    <property type="project" value="TreeGrafter"/>
</dbReference>
<dbReference type="Proteomes" id="UP001652700">
    <property type="component" value="Unplaced"/>
</dbReference>
<feature type="repeat" description="ANK" evidence="3">
    <location>
        <begin position="1384"/>
        <end position="1416"/>
    </location>
</feature>
<dbReference type="PANTHER" id="PTHR24171:SF8">
    <property type="entry name" value="BRCA1-ASSOCIATED RING DOMAIN PROTEIN 1"/>
    <property type="match status" value="1"/>
</dbReference>
<dbReference type="Gene3D" id="1.25.40.20">
    <property type="entry name" value="Ankyrin repeat-containing domain"/>
    <property type="match status" value="9"/>
</dbReference>
<dbReference type="PROSITE" id="PS50297">
    <property type="entry name" value="ANK_REP_REGION"/>
    <property type="match status" value="18"/>
</dbReference>
<organism evidence="6">
    <name type="scientific">Diabrotica virgifera virgifera</name>
    <name type="common">western corn rootworm</name>
    <dbReference type="NCBI Taxonomy" id="50390"/>
    <lineage>
        <taxon>Eukaryota</taxon>
        <taxon>Metazoa</taxon>
        <taxon>Ecdysozoa</taxon>
        <taxon>Arthropoda</taxon>
        <taxon>Hexapoda</taxon>
        <taxon>Insecta</taxon>
        <taxon>Pterygota</taxon>
        <taxon>Neoptera</taxon>
        <taxon>Endopterygota</taxon>
        <taxon>Coleoptera</taxon>
        <taxon>Polyphaga</taxon>
        <taxon>Cucujiformia</taxon>
        <taxon>Chrysomeloidea</taxon>
        <taxon>Chrysomelidae</taxon>
        <taxon>Galerucinae</taxon>
        <taxon>Diabroticina</taxon>
        <taxon>Diabroticites</taxon>
        <taxon>Diabrotica</taxon>
    </lineage>
</organism>
<feature type="repeat" description="ANK" evidence="3">
    <location>
        <begin position="69"/>
        <end position="101"/>
    </location>
</feature>
<feature type="repeat" description="ANK" evidence="3">
    <location>
        <begin position="926"/>
        <end position="958"/>
    </location>
</feature>
<dbReference type="EnsemblMetazoa" id="XM_028275623.2">
    <property type="protein sequence ID" value="XP_028131424.1"/>
    <property type="gene ID" value="LOC114327120"/>
</dbReference>
<evidence type="ECO:0000256" key="3">
    <source>
        <dbReference type="PROSITE-ProRule" id="PRU00023"/>
    </source>
</evidence>
<dbReference type="PROSITE" id="PS50088">
    <property type="entry name" value="ANK_REPEAT"/>
    <property type="match status" value="20"/>
</dbReference>
<feature type="repeat" description="ANK" evidence="3">
    <location>
        <begin position="556"/>
        <end position="588"/>
    </location>
</feature>
<keyword evidence="1" id="KW-0677">Repeat</keyword>
<feature type="repeat" description="ANK" evidence="3">
    <location>
        <begin position="959"/>
        <end position="998"/>
    </location>
</feature>
<feature type="repeat" description="ANK" evidence="3">
    <location>
        <begin position="1066"/>
        <end position="1098"/>
    </location>
</feature>
<accession>A0A6P7F6P5</accession>
<feature type="repeat" description="ANK" evidence="3">
    <location>
        <begin position="201"/>
        <end position="233"/>
    </location>
</feature>
<feature type="repeat" description="ANK" evidence="3">
    <location>
        <begin position="1311"/>
        <end position="1343"/>
    </location>
</feature>
<dbReference type="GO" id="GO:0085020">
    <property type="term" value="P:protein K6-linked ubiquitination"/>
    <property type="evidence" value="ECO:0007669"/>
    <property type="project" value="TreeGrafter"/>
</dbReference>
<dbReference type="OrthoDB" id="6596655at2759"/>
<evidence type="ECO:0000313" key="6">
    <source>
        <dbReference type="RefSeq" id="XP_028131424.1"/>
    </source>
</evidence>
<dbReference type="GO" id="GO:0004842">
    <property type="term" value="F:ubiquitin-protein transferase activity"/>
    <property type="evidence" value="ECO:0007669"/>
    <property type="project" value="TreeGrafter"/>
</dbReference>
<feature type="repeat" description="ANK" evidence="3">
    <location>
        <begin position="168"/>
        <end position="200"/>
    </location>
</feature>
<feature type="repeat" description="ANK" evidence="3">
    <location>
        <begin position="1344"/>
        <end position="1383"/>
    </location>
</feature>
<name>A0A6P7F6P5_DIAVI</name>
<evidence type="ECO:0000256" key="2">
    <source>
        <dbReference type="ARBA" id="ARBA00023043"/>
    </source>
</evidence>
<dbReference type="InterPro" id="IPR002110">
    <property type="entry name" value="Ankyrin_rpt"/>
</dbReference>
<proteinExistence type="predicted"/>